<comment type="pathway">
    <text evidence="3">Glycan metabolism; heparan sulfate biosynthesis.</text>
</comment>
<evidence type="ECO:0000256" key="14">
    <source>
        <dbReference type="ARBA" id="ARBA00023180"/>
    </source>
</evidence>
<evidence type="ECO:0000259" key="21">
    <source>
        <dbReference type="Pfam" id="PF12062"/>
    </source>
</evidence>
<feature type="binding site" evidence="17">
    <location>
        <begin position="844"/>
        <end position="848"/>
    </location>
    <ligand>
        <name>3'-phosphoadenylyl sulfate</name>
        <dbReference type="ChEBI" id="CHEBI:58339"/>
    </ligand>
</feature>
<gene>
    <name evidence="23" type="primary">100632000</name>
</gene>
<evidence type="ECO:0000259" key="22">
    <source>
        <dbReference type="Pfam" id="PF25119"/>
    </source>
</evidence>
<feature type="disulfide bond" evidence="18">
    <location>
        <begin position="827"/>
        <end position="839"/>
    </location>
</feature>
<dbReference type="GO" id="GO:0000139">
    <property type="term" value="C:Golgi membrane"/>
    <property type="evidence" value="ECO:0007669"/>
    <property type="project" value="UniProtKB-SubCell"/>
</dbReference>
<dbReference type="SUPFAM" id="SSF52540">
    <property type="entry name" value="P-loop containing nucleoside triphosphate hydrolases"/>
    <property type="match status" value="1"/>
</dbReference>
<dbReference type="Gene3D" id="3.40.50.300">
    <property type="entry name" value="P-loop containing nucleotide triphosphate hydrolases"/>
    <property type="match status" value="1"/>
</dbReference>
<feature type="domain" description="Sulfotransferase" evidence="20">
    <location>
        <begin position="612"/>
        <end position="864"/>
    </location>
</feature>
<dbReference type="PANTHER" id="PTHR10605:SF56">
    <property type="entry name" value="BIFUNCTIONAL HEPARAN SULFATE N-DEACETYLASE_N-SULFOTRANSFERASE"/>
    <property type="match status" value="1"/>
</dbReference>
<keyword evidence="15" id="KW-0511">Multifunctional enzyme</keyword>
<proteinExistence type="inferred from homology"/>
<evidence type="ECO:0000256" key="13">
    <source>
        <dbReference type="ARBA" id="ARBA00023157"/>
    </source>
</evidence>
<keyword evidence="9" id="KW-0735">Signal-anchor</keyword>
<evidence type="ECO:0000259" key="20">
    <source>
        <dbReference type="Pfam" id="PF00685"/>
    </source>
</evidence>
<dbReference type="UniPathway" id="UPA00862"/>
<dbReference type="PANTHER" id="PTHR10605">
    <property type="entry name" value="HEPARAN SULFATE SULFOTRANSFERASE"/>
    <property type="match status" value="1"/>
</dbReference>
<dbReference type="InParanoid" id="A0A1X7UFS6"/>
<comment type="subcellular location">
    <subcellularLocation>
        <location evidence="1">Golgi apparatus membrane</location>
        <topology evidence="1">Single-pass type II membrane protein</topology>
    </subcellularLocation>
</comment>
<evidence type="ECO:0000256" key="19">
    <source>
        <dbReference type="SAM" id="Phobius"/>
    </source>
</evidence>
<name>A0A1X7UFS6_AMPQE</name>
<dbReference type="Pfam" id="PF25119">
    <property type="entry name" value="HSNSD_N"/>
    <property type="match status" value="1"/>
</dbReference>
<dbReference type="eggNOG" id="KOG3703">
    <property type="taxonomic scope" value="Eukaryota"/>
</dbReference>
<dbReference type="Pfam" id="PF00685">
    <property type="entry name" value="Sulfotransfer_1"/>
    <property type="match status" value="1"/>
</dbReference>
<keyword evidence="7 19" id="KW-0812">Transmembrane</keyword>
<dbReference type="FunCoup" id="A0A1X7UFS6">
    <property type="interactions" value="843"/>
</dbReference>
<evidence type="ECO:0000256" key="15">
    <source>
        <dbReference type="ARBA" id="ARBA00023268"/>
    </source>
</evidence>
<accession>A0A1X7UFS6</accession>
<evidence type="ECO:0000256" key="18">
    <source>
        <dbReference type="PIRSR" id="PIRSR637359-3"/>
    </source>
</evidence>
<evidence type="ECO:0000256" key="2">
    <source>
        <dbReference type="ARBA" id="ARBA00004841"/>
    </source>
</evidence>
<keyword evidence="6" id="KW-0808">Transferase</keyword>
<feature type="binding site" evidence="17">
    <location>
        <position position="720"/>
    </location>
    <ligand>
        <name>3'-phosphoadenylyl sulfate</name>
        <dbReference type="ChEBI" id="CHEBI:58339"/>
    </ligand>
</feature>
<evidence type="ECO:0000256" key="3">
    <source>
        <dbReference type="ARBA" id="ARBA00005093"/>
    </source>
</evidence>
<dbReference type="UniPathway" id="UPA00756"/>
<feature type="active site" description="For sulfotransferase activity" evidence="16">
    <location>
        <position position="620"/>
    </location>
</feature>
<evidence type="ECO:0000256" key="9">
    <source>
        <dbReference type="ARBA" id="ARBA00022968"/>
    </source>
</evidence>
<sequence>MVVPILLRRMFLVSLSLCVLVPVFWILMKREDKLESISTRTGSTIRNINRDSQPLIDSLMVKSSDRPVVNKSHVEPGVLVLYKYRSNSELKIVRSLLQAHRIQHETYVMSTSRHIPKLVRTDLPVIVGRYRLVIVLDVFNFISEPSIHELFTEYCQRFDAVMILVASGKEKIITSVLGKQVFENDINLLTLSQSVHINYLKVHQADDFVYAKDGGEWNWKSNDSSLISFLPHRISPVTGKSVPYSPKVISKRIQVLASVHFLHNGIQRTLPVAIIDRNSTDGVQRVFFGTPMSLSIAKLLLLDVMHMFSKSYSIMRLSKRRWIQIDIDDTFVAPLGSKMTDSDVKVLLKAQQTFQNIIPGFKFNLGYCGELYRVGLPSETKGDEMLVSHSEQFNWFGHTFAHTKTHTLSLNELHTLMKLNQQFAKNYSITVNSHYSVSPHHSGIYPIHEPLYTAWRDVWDILVTSTEEYPHLRPDHMRKGFIHSKIKVLPRQTCHLFTHITKYEDIIGGRDQLIAYAEGDVFSTILYNPVSIFMTHSGNYAKDHLALDLFSLLFDFIRKWTQIELVTDTPINLANAYFEIFPEDKQPVWTSPCQDKRHMSIWSGRNCSQLPSLVILGPQKSGSTALHFFLKQHPRLLTNPMTTHAFEEVQFFSSDLYYNKGVDWYISNFPTPNSTSTGTLVFEKSATYFTHLLAPERMRMLIPKAKLVVILADPIKRAYSWYQHVKFHNDPTALIHNFTSVIKASRKNSSSQNLLNLRSRCLLPGIYHEHLERWLEYFPQNQIYFVDGGELVDNPINVLLGLVEFIGVEYLDFGKILKFNPKKGFYCVVSSSKRSRTICLGRSKGRQYPALSKENTQYLERYYSAHNRKLYQMLMKMSRRPPTWLMEEASYRQIN</sequence>
<evidence type="ECO:0000313" key="23">
    <source>
        <dbReference type="EnsemblMetazoa" id="Aqu2.1.26622_001"/>
    </source>
</evidence>
<comment type="pathway">
    <text evidence="2">Glycan metabolism; heparin biosynthesis.</text>
</comment>
<dbReference type="InterPro" id="IPR021930">
    <property type="entry name" value="Heparan_SO4_deacetylase_dom"/>
</dbReference>
<evidence type="ECO:0000313" key="24">
    <source>
        <dbReference type="Proteomes" id="UP000007879"/>
    </source>
</evidence>
<dbReference type="GO" id="GO:0015012">
    <property type="term" value="P:heparan sulfate proteoglycan biosynthetic process"/>
    <property type="evidence" value="ECO:0007669"/>
    <property type="project" value="UniProtKB-UniPathway"/>
</dbReference>
<dbReference type="GO" id="GO:0015016">
    <property type="term" value="F:heparan sulfate N-sulfotransferase activity"/>
    <property type="evidence" value="ECO:0007669"/>
    <property type="project" value="UniProtKB-EC"/>
</dbReference>
<dbReference type="STRING" id="400682.A0A1X7UFS6"/>
<dbReference type="EC" id="2.8.2.8" evidence="5"/>
<organism evidence="23">
    <name type="scientific">Amphimedon queenslandica</name>
    <name type="common">Sponge</name>
    <dbReference type="NCBI Taxonomy" id="400682"/>
    <lineage>
        <taxon>Eukaryota</taxon>
        <taxon>Metazoa</taxon>
        <taxon>Porifera</taxon>
        <taxon>Demospongiae</taxon>
        <taxon>Heteroscleromorpha</taxon>
        <taxon>Haplosclerida</taxon>
        <taxon>Niphatidae</taxon>
        <taxon>Amphimedon</taxon>
    </lineage>
</organism>
<dbReference type="InterPro" id="IPR056793">
    <property type="entry name" value="HSNSD_N"/>
</dbReference>
<dbReference type="EnsemblMetazoa" id="XM_019998973.1">
    <property type="protein sequence ID" value="XP_019854532.1"/>
    <property type="gene ID" value="LOC100632000"/>
</dbReference>
<dbReference type="EnsemblMetazoa" id="Aqu2.1.26622_001">
    <property type="protein sequence ID" value="Aqu2.1.26622_001"/>
    <property type="gene ID" value="Aqu2.1.26622"/>
</dbReference>
<dbReference type="InterPro" id="IPR037359">
    <property type="entry name" value="NST/OST"/>
</dbReference>
<feature type="binding site" evidence="17">
    <location>
        <position position="826"/>
    </location>
    <ligand>
        <name>3'-phosphoadenylyl sulfate</name>
        <dbReference type="ChEBI" id="CHEBI:58339"/>
    </ligand>
</feature>
<dbReference type="GO" id="GO:0019213">
    <property type="term" value="F:deacetylase activity"/>
    <property type="evidence" value="ECO:0007669"/>
    <property type="project" value="TreeGrafter"/>
</dbReference>
<reference evidence="23" key="2">
    <citation type="submission" date="2017-05" db="UniProtKB">
        <authorList>
            <consortium name="EnsemblMetazoa"/>
        </authorList>
    </citation>
    <scope>IDENTIFICATION</scope>
</reference>
<keyword evidence="10 19" id="KW-1133">Transmembrane helix</keyword>
<evidence type="ECO:0000256" key="5">
    <source>
        <dbReference type="ARBA" id="ARBA00012979"/>
    </source>
</evidence>
<dbReference type="AlphaFoldDB" id="A0A1X7UFS6"/>
<dbReference type="GO" id="GO:0016787">
    <property type="term" value="F:hydrolase activity"/>
    <property type="evidence" value="ECO:0007669"/>
    <property type="project" value="UniProtKB-KW"/>
</dbReference>
<keyword evidence="13 18" id="KW-1015">Disulfide bond</keyword>
<keyword evidence="8" id="KW-0378">Hydrolase</keyword>
<evidence type="ECO:0000256" key="11">
    <source>
        <dbReference type="ARBA" id="ARBA00023034"/>
    </source>
</evidence>
<keyword evidence="14" id="KW-0325">Glycoprotein</keyword>
<feature type="transmembrane region" description="Helical" evidence="19">
    <location>
        <begin position="6"/>
        <end position="27"/>
    </location>
</feature>
<dbReference type="InterPro" id="IPR000863">
    <property type="entry name" value="Sulfotransferase_dom"/>
</dbReference>
<comment type="similarity">
    <text evidence="4">Belongs to the sulfotransferase 1 family. NDST subfamily.</text>
</comment>
<dbReference type="Proteomes" id="UP000007879">
    <property type="component" value="Unassembled WGS sequence"/>
</dbReference>
<evidence type="ECO:0000256" key="10">
    <source>
        <dbReference type="ARBA" id="ARBA00022989"/>
    </source>
</evidence>
<feature type="domain" description="Heparan sulfate-N-deacetylase N-terminal" evidence="22">
    <location>
        <begin position="76"/>
        <end position="305"/>
    </location>
</feature>
<protein>
    <recommendedName>
        <fullName evidence="5">[heparan sulfate]-glucosamine N-sulfotransferase</fullName>
        <ecNumber evidence="5">2.8.2.8</ecNumber>
    </recommendedName>
</protein>
<evidence type="ECO:0000256" key="6">
    <source>
        <dbReference type="ARBA" id="ARBA00022679"/>
    </source>
</evidence>
<reference evidence="24" key="1">
    <citation type="journal article" date="2010" name="Nature">
        <title>The Amphimedon queenslandica genome and the evolution of animal complexity.</title>
        <authorList>
            <person name="Srivastava M."/>
            <person name="Simakov O."/>
            <person name="Chapman J."/>
            <person name="Fahey B."/>
            <person name="Gauthier M.E."/>
            <person name="Mitros T."/>
            <person name="Richards G.S."/>
            <person name="Conaco C."/>
            <person name="Dacre M."/>
            <person name="Hellsten U."/>
            <person name="Larroux C."/>
            <person name="Putnam N.H."/>
            <person name="Stanke M."/>
            <person name="Adamska M."/>
            <person name="Darling A."/>
            <person name="Degnan S.M."/>
            <person name="Oakley T.H."/>
            <person name="Plachetzki D.C."/>
            <person name="Zhai Y."/>
            <person name="Adamski M."/>
            <person name="Calcino A."/>
            <person name="Cummins S.F."/>
            <person name="Goodstein D.M."/>
            <person name="Harris C."/>
            <person name="Jackson D.J."/>
            <person name="Leys S.P."/>
            <person name="Shu S."/>
            <person name="Woodcroft B.J."/>
            <person name="Vervoort M."/>
            <person name="Kosik K.S."/>
            <person name="Manning G."/>
            <person name="Degnan B.M."/>
            <person name="Rokhsar D.S."/>
        </authorList>
    </citation>
    <scope>NUCLEOTIDE SEQUENCE [LARGE SCALE GENOMIC DNA]</scope>
</reference>
<feature type="domain" description="Heparan sulphate-N-deacetylase deacetylase" evidence="21">
    <location>
        <begin position="321"/>
        <end position="519"/>
    </location>
</feature>
<dbReference type="KEGG" id="aqu:100632000"/>
<evidence type="ECO:0000256" key="7">
    <source>
        <dbReference type="ARBA" id="ARBA00022692"/>
    </source>
</evidence>
<dbReference type="Pfam" id="PF12062">
    <property type="entry name" value="HSNSD-CE"/>
    <property type="match status" value="1"/>
</dbReference>
<dbReference type="GO" id="GO:0030210">
    <property type="term" value="P:heparin proteoglycan biosynthetic process"/>
    <property type="evidence" value="ECO:0007669"/>
    <property type="project" value="UniProtKB-UniPathway"/>
</dbReference>
<evidence type="ECO:0000256" key="8">
    <source>
        <dbReference type="ARBA" id="ARBA00022801"/>
    </source>
</evidence>
<evidence type="ECO:0000256" key="4">
    <source>
        <dbReference type="ARBA" id="ARBA00010420"/>
    </source>
</evidence>
<keyword evidence="11" id="KW-0333">Golgi apparatus</keyword>
<evidence type="ECO:0000256" key="12">
    <source>
        <dbReference type="ARBA" id="ARBA00023136"/>
    </source>
</evidence>
<evidence type="ECO:0000256" key="1">
    <source>
        <dbReference type="ARBA" id="ARBA00004323"/>
    </source>
</evidence>
<dbReference type="OrthoDB" id="8958249at2759"/>
<dbReference type="OMA" id="ECTDIKI"/>
<keyword evidence="24" id="KW-1185">Reference proteome</keyword>
<keyword evidence="12 19" id="KW-0472">Membrane</keyword>
<evidence type="ECO:0000256" key="17">
    <source>
        <dbReference type="PIRSR" id="PIRSR637359-2"/>
    </source>
</evidence>
<dbReference type="SMR" id="A0A1X7UFS6"/>
<evidence type="ECO:0000256" key="16">
    <source>
        <dbReference type="PIRSR" id="PIRSR637359-1"/>
    </source>
</evidence>
<dbReference type="InterPro" id="IPR027417">
    <property type="entry name" value="P-loop_NTPase"/>
</dbReference>